<dbReference type="EMBL" id="JAULBC010000015">
    <property type="protein sequence ID" value="MEX6691272.1"/>
    <property type="molecule type" value="Genomic_DNA"/>
</dbReference>
<gene>
    <name evidence="1" type="ORF">QTN47_27430</name>
</gene>
<comment type="caution">
    <text evidence="1">The sequence shown here is derived from an EMBL/GenBank/DDBJ whole genome shotgun (WGS) entry which is preliminary data.</text>
</comment>
<name>A0ABV3ZN09_9BACT</name>
<sequence length="162" mass="18831">MKATFEPIEDLCSDYLATYSVYLDDNPITEYEQFYEKEFPNHAEEIKEIDYILYQCTYRGALSNFFYKHEGAASAIPYVKAEIIEKNTIDFGIRLYCIRLRNDMLILLNGDVKTHIDPAQCPKVSRHFALAHRLGRAIDKALGSRDLIFNHRECLQGEEINI</sequence>
<dbReference type="Proteomes" id="UP001560573">
    <property type="component" value="Unassembled WGS sequence"/>
</dbReference>
<accession>A0ABV3ZN09</accession>
<evidence type="ECO:0000313" key="2">
    <source>
        <dbReference type="Proteomes" id="UP001560573"/>
    </source>
</evidence>
<protein>
    <submittedName>
        <fullName evidence="1">Uncharacterized protein</fullName>
    </submittedName>
</protein>
<organism evidence="1 2">
    <name type="scientific">Danxiaibacter flavus</name>
    <dbReference type="NCBI Taxonomy" id="3049108"/>
    <lineage>
        <taxon>Bacteria</taxon>
        <taxon>Pseudomonadati</taxon>
        <taxon>Bacteroidota</taxon>
        <taxon>Chitinophagia</taxon>
        <taxon>Chitinophagales</taxon>
        <taxon>Chitinophagaceae</taxon>
        <taxon>Danxiaibacter</taxon>
    </lineage>
</organism>
<reference evidence="1 2" key="1">
    <citation type="submission" date="2023-07" db="EMBL/GenBank/DDBJ databases">
        <authorList>
            <person name="Lian W.-H."/>
        </authorList>
    </citation>
    <scope>NUCLEOTIDE SEQUENCE [LARGE SCALE GENOMIC DNA]</scope>
    <source>
        <strain evidence="1 2">SYSU DXS3180</strain>
    </source>
</reference>
<dbReference type="RefSeq" id="WP_369332687.1">
    <property type="nucleotide sequence ID" value="NZ_JAULBC010000015.1"/>
</dbReference>
<proteinExistence type="predicted"/>
<keyword evidence="2" id="KW-1185">Reference proteome</keyword>
<evidence type="ECO:0000313" key="1">
    <source>
        <dbReference type="EMBL" id="MEX6691272.1"/>
    </source>
</evidence>